<name>H1VU17_COLHI</name>
<organism evidence="1 2">
    <name type="scientific">Colletotrichum higginsianum (strain IMI 349063)</name>
    <name type="common">Crucifer anthracnose fungus</name>
    <dbReference type="NCBI Taxonomy" id="759273"/>
    <lineage>
        <taxon>Eukaryota</taxon>
        <taxon>Fungi</taxon>
        <taxon>Dikarya</taxon>
        <taxon>Ascomycota</taxon>
        <taxon>Pezizomycotina</taxon>
        <taxon>Sordariomycetes</taxon>
        <taxon>Hypocreomycetidae</taxon>
        <taxon>Glomerellales</taxon>
        <taxon>Glomerellaceae</taxon>
        <taxon>Colletotrichum</taxon>
        <taxon>Colletotrichum destructivum species complex</taxon>
    </lineage>
</organism>
<gene>
    <name evidence="1" type="ORF">CH063_13349</name>
</gene>
<evidence type="ECO:0000313" key="1">
    <source>
        <dbReference type="EMBL" id="CCF43725.1"/>
    </source>
</evidence>
<reference evidence="2" key="1">
    <citation type="journal article" date="2012" name="Nat. Genet.">
        <title>Lifestyle transitions in plant pathogenic Colletotrichum fungi deciphered by genome and transcriptome analyses.</title>
        <authorList>
            <person name="O'Connell R.J."/>
            <person name="Thon M.R."/>
            <person name="Hacquard S."/>
            <person name="Amyotte S.G."/>
            <person name="Kleemann J."/>
            <person name="Torres M.F."/>
            <person name="Damm U."/>
            <person name="Buiate E.A."/>
            <person name="Epstein L."/>
            <person name="Alkan N."/>
            <person name="Altmueller J."/>
            <person name="Alvarado-Balderrama L."/>
            <person name="Bauser C.A."/>
            <person name="Becker C."/>
            <person name="Birren B.W."/>
            <person name="Chen Z."/>
            <person name="Choi J."/>
            <person name="Crouch J.A."/>
            <person name="Duvick J.P."/>
            <person name="Farman M.A."/>
            <person name="Gan P."/>
            <person name="Heiman D."/>
            <person name="Henrissat B."/>
            <person name="Howard R.J."/>
            <person name="Kabbage M."/>
            <person name="Koch C."/>
            <person name="Kracher B."/>
            <person name="Kubo Y."/>
            <person name="Law A.D."/>
            <person name="Lebrun M.-H."/>
            <person name="Lee Y.-H."/>
            <person name="Miyara I."/>
            <person name="Moore N."/>
            <person name="Neumann U."/>
            <person name="Nordstroem K."/>
            <person name="Panaccione D.G."/>
            <person name="Panstruga R."/>
            <person name="Place M."/>
            <person name="Proctor R.H."/>
            <person name="Prusky D."/>
            <person name="Rech G."/>
            <person name="Reinhardt R."/>
            <person name="Rollins J.A."/>
            <person name="Rounsley S."/>
            <person name="Schardl C.L."/>
            <person name="Schwartz D.C."/>
            <person name="Shenoy N."/>
            <person name="Shirasu K."/>
            <person name="Sikhakolli U.R."/>
            <person name="Stueber K."/>
            <person name="Sukno S.A."/>
            <person name="Sweigard J.A."/>
            <person name="Takano Y."/>
            <person name="Takahara H."/>
            <person name="Trail F."/>
            <person name="van der Does H.C."/>
            <person name="Voll L.M."/>
            <person name="Will I."/>
            <person name="Young S."/>
            <person name="Zeng Q."/>
            <person name="Zhang J."/>
            <person name="Zhou S."/>
            <person name="Dickman M.B."/>
            <person name="Schulze-Lefert P."/>
            <person name="Ver Loren van Themaat E."/>
            <person name="Ma L.-J."/>
            <person name="Vaillancourt L.J."/>
        </authorList>
    </citation>
    <scope>NUCLEOTIDE SEQUENCE [LARGE SCALE GENOMIC DNA]</scope>
    <source>
        <strain evidence="2">IMI 349063</strain>
    </source>
</reference>
<dbReference type="EMBL" id="CACQ02006331">
    <property type="protein sequence ID" value="CCF43725.1"/>
    <property type="molecule type" value="Genomic_DNA"/>
</dbReference>
<evidence type="ECO:0000313" key="2">
    <source>
        <dbReference type="Proteomes" id="UP000007174"/>
    </source>
</evidence>
<dbReference type="AlphaFoldDB" id="H1VU17"/>
<protein>
    <submittedName>
        <fullName evidence="1">Uncharacterized protein</fullName>
    </submittedName>
</protein>
<dbReference type="Proteomes" id="UP000007174">
    <property type="component" value="Unassembled WGS sequence"/>
</dbReference>
<sequence>MVDNLPIFLLGSSEAQILQGPNGHARQAIVVFIVVELRLVVIVIGAAAATTTAELAVEETVVGFDAGKIVGAGLDRGCRVT</sequence>
<accession>H1VU17</accession>
<proteinExistence type="predicted"/>
<dbReference type="HOGENOM" id="CLU_2573762_0_0_1"/>